<evidence type="ECO:0000256" key="1">
    <source>
        <dbReference type="SAM" id="MobiDB-lite"/>
    </source>
</evidence>
<keyword evidence="3" id="KW-1185">Reference proteome</keyword>
<dbReference type="Proteomes" id="UP001218218">
    <property type="component" value="Unassembled WGS sequence"/>
</dbReference>
<evidence type="ECO:0000313" key="2">
    <source>
        <dbReference type="EMBL" id="KAJ7340601.1"/>
    </source>
</evidence>
<name>A0AAD7EPF1_9AGAR</name>
<gene>
    <name evidence="2" type="ORF">DFH08DRAFT_963477</name>
</gene>
<dbReference type="EMBL" id="JARIHO010000026">
    <property type="protein sequence ID" value="KAJ7340601.1"/>
    <property type="molecule type" value="Genomic_DNA"/>
</dbReference>
<evidence type="ECO:0000313" key="3">
    <source>
        <dbReference type="Proteomes" id="UP001218218"/>
    </source>
</evidence>
<feature type="compositionally biased region" description="Basic and acidic residues" evidence="1">
    <location>
        <begin position="126"/>
        <end position="140"/>
    </location>
</feature>
<accession>A0AAD7EPF1</accession>
<protein>
    <submittedName>
        <fullName evidence="2">Uncharacterized protein</fullName>
    </submittedName>
</protein>
<proteinExistence type="predicted"/>
<comment type="caution">
    <text evidence="2">The sequence shown here is derived from an EMBL/GenBank/DDBJ whole genome shotgun (WGS) entry which is preliminary data.</text>
</comment>
<sequence length="202" mass="22418">MAGLEALLKRLPNTVLEQFRDESFPTNFSTKHPQIAIVLRHHPNLDWDPSLASFFDSVEATVLSSGSDPFLETTEPCAARGSSDIVVPLVISILTSAPSPVPPLHSNSPMPLLSTRRSSRKQGAFKTHEDAPVQKSKKTEAAVAPEPSDPGKQRPKRKPKAWSVRHTDDQIYTSFEFLAQFPEEYRALYGDTQPGSYIFRCS</sequence>
<reference evidence="2" key="1">
    <citation type="submission" date="2023-03" db="EMBL/GenBank/DDBJ databases">
        <title>Massive genome expansion in bonnet fungi (Mycena s.s.) driven by repeated elements and novel gene families across ecological guilds.</title>
        <authorList>
            <consortium name="Lawrence Berkeley National Laboratory"/>
            <person name="Harder C.B."/>
            <person name="Miyauchi S."/>
            <person name="Viragh M."/>
            <person name="Kuo A."/>
            <person name="Thoen E."/>
            <person name="Andreopoulos B."/>
            <person name="Lu D."/>
            <person name="Skrede I."/>
            <person name="Drula E."/>
            <person name="Henrissat B."/>
            <person name="Morin E."/>
            <person name="Kohler A."/>
            <person name="Barry K."/>
            <person name="LaButti K."/>
            <person name="Morin E."/>
            <person name="Salamov A."/>
            <person name="Lipzen A."/>
            <person name="Mereny Z."/>
            <person name="Hegedus B."/>
            <person name="Baldrian P."/>
            <person name="Stursova M."/>
            <person name="Weitz H."/>
            <person name="Taylor A."/>
            <person name="Grigoriev I.V."/>
            <person name="Nagy L.G."/>
            <person name="Martin F."/>
            <person name="Kauserud H."/>
        </authorList>
    </citation>
    <scope>NUCLEOTIDE SEQUENCE</scope>
    <source>
        <strain evidence="2">CBHHK002</strain>
    </source>
</reference>
<dbReference type="AlphaFoldDB" id="A0AAD7EPF1"/>
<feature type="region of interest" description="Disordered" evidence="1">
    <location>
        <begin position="100"/>
        <end position="165"/>
    </location>
</feature>
<organism evidence="2 3">
    <name type="scientific">Mycena albidolilacea</name>
    <dbReference type="NCBI Taxonomy" id="1033008"/>
    <lineage>
        <taxon>Eukaryota</taxon>
        <taxon>Fungi</taxon>
        <taxon>Dikarya</taxon>
        <taxon>Basidiomycota</taxon>
        <taxon>Agaricomycotina</taxon>
        <taxon>Agaricomycetes</taxon>
        <taxon>Agaricomycetidae</taxon>
        <taxon>Agaricales</taxon>
        <taxon>Marasmiineae</taxon>
        <taxon>Mycenaceae</taxon>
        <taxon>Mycena</taxon>
    </lineage>
</organism>